<feature type="domain" description="Reverse transcriptase" evidence="1">
    <location>
        <begin position="235"/>
        <end position="505"/>
    </location>
</feature>
<organism evidence="3 4">
    <name type="scientific">Cyprinus carpio carpio</name>
    <dbReference type="NCBI Taxonomy" id="630221"/>
    <lineage>
        <taxon>Eukaryota</taxon>
        <taxon>Metazoa</taxon>
        <taxon>Chordata</taxon>
        <taxon>Craniata</taxon>
        <taxon>Vertebrata</taxon>
        <taxon>Euteleostomi</taxon>
        <taxon>Actinopterygii</taxon>
        <taxon>Neopterygii</taxon>
        <taxon>Teleostei</taxon>
        <taxon>Ostariophysi</taxon>
        <taxon>Cypriniformes</taxon>
        <taxon>Cyprinidae</taxon>
        <taxon>Cyprininae</taxon>
        <taxon>Cyprinus</taxon>
    </lineage>
</organism>
<dbReference type="InterPro" id="IPR043502">
    <property type="entry name" value="DNA/RNA_pol_sf"/>
</dbReference>
<name>A0A9J8BBQ7_CYPCA</name>
<dbReference type="CDD" id="cd01650">
    <property type="entry name" value="RT_nLTR_like"/>
    <property type="match status" value="1"/>
</dbReference>
<reference evidence="3" key="1">
    <citation type="submission" date="2025-08" db="UniProtKB">
        <authorList>
            <consortium name="Ensembl"/>
        </authorList>
    </citation>
    <scope>IDENTIFICATION</scope>
</reference>
<keyword evidence="4" id="KW-1185">Reference proteome</keyword>
<dbReference type="InterPro" id="IPR012337">
    <property type="entry name" value="RNaseH-like_sf"/>
</dbReference>
<dbReference type="PANTHER" id="PTHR19446">
    <property type="entry name" value="REVERSE TRANSCRIPTASES"/>
    <property type="match status" value="1"/>
</dbReference>
<dbReference type="InterPro" id="IPR000477">
    <property type="entry name" value="RT_dom"/>
</dbReference>
<evidence type="ECO:0000259" key="2">
    <source>
        <dbReference type="PROSITE" id="PS50879"/>
    </source>
</evidence>
<dbReference type="PROSITE" id="PS50878">
    <property type="entry name" value="RT_POL"/>
    <property type="match status" value="1"/>
</dbReference>
<protein>
    <submittedName>
        <fullName evidence="3">Uncharacterized protein</fullName>
    </submittedName>
</protein>
<sequence>MIKFTEEIVIENKYAELVAGIQSAANENIPIRKGKRRGKIVPWWNERCKIAIRKKRKALKELKKTHNWENLIGYKKSQAETRRVIREVKKEYWRSFCEEIGKSTPVEEVWNMIKKMSGIRKEFEYPVLSVGEELAISDKEKAEIFRREFSKINSSDNLTKESKEMREKLMEENLNIKEIREGTQDVLDVPFSLTELKRALKSTKASAPGEDGISYVILKKLSDESLGVVLKFYNKVWEKGRIPQSWKEGLIIPIKKPGKDTSVPVNYRPIALTSHLCKLMEKMVTERLMYHMEKINYFSTYQSGFRKGRGTIDSILNLETDIRKAFINKEYVVAVFFDVEKAYDMLWKEGLLIKLDQIGISGRLYNWIKEFILERYIKVRIGDCVSREGKIENGTPQGSVISPLLFIIMINDVFVSIDRNINKSLFADDGALWIRGRNVDFIINKMQLALKEVERWSYKWGFKFSIEKTKYIIFTNKRSSKDLKLRLYNKELEQVKVIRFLGMWFDTKVTWSTHISKMEEKCKRIINVMRCISGREWGADRLALKTIYTTMIRAIIDYGCQVYGSAAKSQLERLERVQAQALRICCGAYPSSPVPALQVEMGEMPVQLRRRQLILTYWANLKGQKEDHPTKSIFKSSWEQGKRKCNSFGWVINELVEDMHLNGYSVIPVVTLGVNPIWMLPQPEIDLFLLEQRKEKGQDISEAEFTKYYIRSKYDQYVQVYTDASKDPQSGQVGVAYVIPGMEVERGERITNHVSVCTGELTAIMIAINKVSEMGINKSLICSDSSSALICLEAQKSETRQDLVLEILQILLTMRETNKRVKFLWVPAHTGVLGNEEADRLAKQAMAKENIDMDIKHSKEETKSIIKREIKKKWQNYWDNESKGRLLHSIQPLVGRVRSSSRKRKEDCIISRLRLGHTGLNSTMHLIGKHRNGMCDKCGVRETVEHVIIDCSKYGEERKTLMGEMQKVGDQLVALEDILNPVGGYSILIQFLKATKLIHRI</sequence>
<evidence type="ECO:0000313" key="3">
    <source>
        <dbReference type="Ensembl" id="ENSCCRP00000155209.1"/>
    </source>
</evidence>
<dbReference type="GO" id="GO:0003676">
    <property type="term" value="F:nucleic acid binding"/>
    <property type="evidence" value="ECO:0007669"/>
    <property type="project" value="InterPro"/>
</dbReference>
<proteinExistence type="predicted"/>
<dbReference type="GO" id="GO:0006259">
    <property type="term" value="P:DNA metabolic process"/>
    <property type="evidence" value="ECO:0007669"/>
    <property type="project" value="UniProtKB-ARBA"/>
</dbReference>
<dbReference type="GeneTree" id="ENSGT01060000248530"/>
<dbReference type="Gene3D" id="3.30.420.10">
    <property type="entry name" value="Ribonuclease H-like superfamily/Ribonuclease H"/>
    <property type="match status" value="1"/>
</dbReference>
<dbReference type="SUPFAM" id="SSF56672">
    <property type="entry name" value="DNA/RNA polymerases"/>
    <property type="match status" value="1"/>
</dbReference>
<dbReference type="Proteomes" id="UP001108240">
    <property type="component" value="Unplaced"/>
</dbReference>
<dbReference type="PROSITE" id="PS50879">
    <property type="entry name" value="RNASE_H_1"/>
    <property type="match status" value="1"/>
</dbReference>
<dbReference type="InterPro" id="IPR036397">
    <property type="entry name" value="RNaseH_sf"/>
</dbReference>
<dbReference type="SUPFAM" id="SSF53098">
    <property type="entry name" value="Ribonuclease H-like"/>
    <property type="match status" value="1"/>
</dbReference>
<dbReference type="AlphaFoldDB" id="A0A9J8BBQ7"/>
<dbReference type="CDD" id="cd09276">
    <property type="entry name" value="Rnase_HI_RT_non_LTR"/>
    <property type="match status" value="1"/>
</dbReference>
<evidence type="ECO:0000259" key="1">
    <source>
        <dbReference type="PROSITE" id="PS50878"/>
    </source>
</evidence>
<dbReference type="GO" id="GO:0004523">
    <property type="term" value="F:RNA-DNA hybrid ribonuclease activity"/>
    <property type="evidence" value="ECO:0007669"/>
    <property type="project" value="InterPro"/>
</dbReference>
<dbReference type="InterPro" id="IPR002156">
    <property type="entry name" value="RNaseH_domain"/>
</dbReference>
<feature type="domain" description="RNase H type-1" evidence="2">
    <location>
        <begin position="714"/>
        <end position="847"/>
    </location>
</feature>
<accession>A0A9J8BBQ7</accession>
<evidence type="ECO:0000313" key="4">
    <source>
        <dbReference type="Proteomes" id="UP001108240"/>
    </source>
</evidence>
<dbReference type="Pfam" id="PF00075">
    <property type="entry name" value="RNase_H"/>
    <property type="match status" value="1"/>
</dbReference>
<dbReference type="OMA" id="STHISKM"/>
<reference evidence="3" key="2">
    <citation type="submission" date="2025-09" db="UniProtKB">
        <authorList>
            <consortium name="Ensembl"/>
        </authorList>
    </citation>
    <scope>IDENTIFICATION</scope>
</reference>
<dbReference type="Pfam" id="PF00078">
    <property type="entry name" value="RVT_1"/>
    <property type="match status" value="1"/>
</dbReference>
<dbReference type="Ensembl" id="ENSCCRT00000121048.1">
    <property type="protein sequence ID" value="ENSCCRP00000155209.1"/>
    <property type="gene ID" value="ENSCCRG00000079464.1"/>
</dbReference>